<sequence length="176" mass="21150">RKRIVITLDRCLKKTKEDIKLVESHKVEAEKKPKTPEFVDDIDDELQKLKKRKTIYEEMQELRKKANGQMPTTDQRLEWNLDYEWRRYKHMEEDHIPASADSDNEYQEHYFDSEEEDEFSEEESDDEFFPVSHKLDRTHTHGRAHIYGRAHVHGRHREFGEASSESDDSDFAREVI</sequence>
<feature type="region of interest" description="Disordered" evidence="2">
    <location>
        <begin position="155"/>
        <end position="176"/>
    </location>
</feature>
<dbReference type="AlphaFoldDB" id="A0AAN4ZJY2"/>
<dbReference type="Proteomes" id="UP001328107">
    <property type="component" value="Unassembled WGS sequence"/>
</dbReference>
<evidence type="ECO:0000256" key="1">
    <source>
        <dbReference type="SAM" id="Coils"/>
    </source>
</evidence>
<feature type="region of interest" description="Disordered" evidence="2">
    <location>
        <begin position="94"/>
        <end position="130"/>
    </location>
</feature>
<accession>A0AAN4ZJY2</accession>
<protein>
    <submittedName>
        <fullName evidence="3">Uncharacterized protein</fullName>
    </submittedName>
</protein>
<evidence type="ECO:0000313" key="3">
    <source>
        <dbReference type="EMBL" id="GMR40694.1"/>
    </source>
</evidence>
<feature type="non-terminal residue" evidence="3">
    <location>
        <position position="1"/>
    </location>
</feature>
<feature type="compositionally biased region" description="Acidic residues" evidence="2">
    <location>
        <begin position="113"/>
        <end position="128"/>
    </location>
</feature>
<comment type="caution">
    <text evidence="3">The sequence shown here is derived from an EMBL/GenBank/DDBJ whole genome shotgun (WGS) entry which is preliminary data.</text>
</comment>
<feature type="non-terminal residue" evidence="3">
    <location>
        <position position="176"/>
    </location>
</feature>
<keyword evidence="4" id="KW-1185">Reference proteome</keyword>
<proteinExistence type="predicted"/>
<organism evidence="3 4">
    <name type="scientific">Pristionchus mayeri</name>
    <dbReference type="NCBI Taxonomy" id="1317129"/>
    <lineage>
        <taxon>Eukaryota</taxon>
        <taxon>Metazoa</taxon>
        <taxon>Ecdysozoa</taxon>
        <taxon>Nematoda</taxon>
        <taxon>Chromadorea</taxon>
        <taxon>Rhabditida</taxon>
        <taxon>Rhabditina</taxon>
        <taxon>Diplogasteromorpha</taxon>
        <taxon>Diplogasteroidea</taxon>
        <taxon>Neodiplogasteridae</taxon>
        <taxon>Pristionchus</taxon>
    </lineage>
</organism>
<reference evidence="4" key="1">
    <citation type="submission" date="2022-10" db="EMBL/GenBank/DDBJ databases">
        <title>Genome assembly of Pristionchus species.</title>
        <authorList>
            <person name="Yoshida K."/>
            <person name="Sommer R.J."/>
        </authorList>
    </citation>
    <scope>NUCLEOTIDE SEQUENCE [LARGE SCALE GENOMIC DNA]</scope>
    <source>
        <strain evidence="4">RS5460</strain>
    </source>
</reference>
<evidence type="ECO:0000313" key="4">
    <source>
        <dbReference type="Proteomes" id="UP001328107"/>
    </source>
</evidence>
<feature type="coiled-coil region" evidence="1">
    <location>
        <begin position="12"/>
        <end position="59"/>
    </location>
</feature>
<gene>
    <name evidence="3" type="ORF">PMAYCL1PPCAC_10889</name>
</gene>
<keyword evidence="1" id="KW-0175">Coiled coil</keyword>
<name>A0AAN4ZJY2_9BILA</name>
<evidence type="ECO:0000256" key="2">
    <source>
        <dbReference type="SAM" id="MobiDB-lite"/>
    </source>
</evidence>
<dbReference type="EMBL" id="BTRK01000003">
    <property type="protein sequence ID" value="GMR40694.1"/>
    <property type="molecule type" value="Genomic_DNA"/>
</dbReference>